<comment type="caution">
    <text evidence="6">The sequence shown here is derived from an EMBL/GenBank/DDBJ whole genome shotgun (WGS) entry which is preliminary data.</text>
</comment>
<dbReference type="PROSITE" id="PS50088">
    <property type="entry name" value="ANK_REPEAT"/>
    <property type="match status" value="4"/>
</dbReference>
<feature type="repeat" description="ANK" evidence="3">
    <location>
        <begin position="188"/>
        <end position="220"/>
    </location>
</feature>
<evidence type="ECO:0000256" key="1">
    <source>
        <dbReference type="ARBA" id="ARBA00022723"/>
    </source>
</evidence>
<evidence type="ECO:0000313" key="6">
    <source>
        <dbReference type="EMBL" id="KAJ6445336.1"/>
    </source>
</evidence>
<name>A0AB34G2Z2_9HYPO</name>
<evidence type="ECO:0000313" key="7">
    <source>
        <dbReference type="Proteomes" id="UP001163105"/>
    </source>
</evidence>
<dbReference type="SMART" id="SM00248">
    <property type="entry name" value="ANK"/>
    <property type="match status" value="6"/>
</dbReference>
<dbReference type="CDD" id="cd12148">
    <property type="entry name" value="fungal_TF_MHR"/>
    <property type="match status" value="1"/>
</dbReference>
<dbReference type="CDD" id="cd00067">
    <property type="entry name" value="GAL4"/>
    <property type="match status" value="1"/>
</dbReference>
<feature type="region of interest" description="Disordered" evidence="4">
    <location>
        <begin position="505"/>
        <end position="529"/>
    </location>
</feature>
<evidence type="ECO:0000259" key="5">
    <source>
        <dbReference type="PROSITE" id="PS50048"/>
    </source>
</evidence>
<dbReference type="InterPro" id="IPR002110">
    <property type="entry name" value="Ankyrin_rpt"/>
</dbReference>
<dbReference type="PANTHER" id="PTHR31668:SF20">
    <property type="entry name" value="ZN(II)2CYS6 TRANSCRIPTION FACTOR (EUROFUNG)"/>
    <property type="match status" value="1"/>
</dbReference>
<proteinExistence type="predicted"/>
<dbReference type="InterPro" id="IPR007219">
    <property type="entry name" value="XnlR_reg_dom"/>
</dbReference>
<dbReference type="EMBL" id="JAQHRD010000001">
    <property type="protein sequence ID" value="KAJ6445336.1"/>
    <property type="molecule type" value="Genomic_DNA"/>
</dbReference>
<feature type="domain" description="Zn(2)-C6 fungal-type" evidence="5">
    <location>
        <begin position="318"/>
        <end position="347"/>
    </location>
</feature>
<reference evidence="6" key="1">
    <citation type="submission" date="2023-01" db="EMBL/GenBank/DDBJ databases">
        <title>The growth and conidiation of Purpureocillium lavendulum are regulated by nitrogen source and histone H3K14 acetylation.</title>
        <authorList>
            <person name="Tang P."/>
            <person name="Han J."/>
            <person name="Zhang C."/>
            <person name="Tang P."/>
            <person name="Qi F."/>
            <person name="Zhang K."/>
            <person name="Liang L."/>
        </authorList>
    </citation>
    <scope>NUCLEOTIDE SEQUENCE</scope>
    <source>
        <strain evidence="6">YMF1.00683</strain>
    </source>
</reference>
<feature type="repeat" description="ANK" evidence="3">
    <location>
        <begin position="87"/>
        <end position="116"/>
    </location>
</feature>
<feature type="compositionally biased region" description="Low complexity" evidence="4">
    <location>
        <begin position="505"/>
        <end position="521"/>
    </location>
</feature>
<dbReference type="InterPro" id="IPR036864">
    <property type="entry name" value="Zn2-C6_fun-type_DNA-bd_sf"/>
</dbReference>
<dbReference type="PROSITE" id="PS00463">
    <property type="entry name" value="ZN2_CY6_FUNGAL_1"/>
    <property type="match status" value="1"/>
</dbReference>
<dbReference type="SUPFAM" id="SSF57701">
    <property type="entry name" value="Zn2/Cys6 DNA-binding domain"/>
    <property type="match status" value="1"/>
</dbReference>
<keyword evidence="1" id="KW-0479">Metal-binding</keyword>
<dbReference type="SMART" id="SM00066">
    <property type="entry name" value="GAL4"/>
    <property type="match status" value="1"/>
</dbReference>
<gene>
    <name evidence="6" type="ORF">O9K51_00095</name>
</gene>
<evidence type="ECO:0000256" key="3">
    <source>
        <dbReference type="PROSITE-ProRule" id="PRU00023"/>
    </source>
</evidence>
<evidence type="ECO:0000256" key="4">
    <source>
        <dbReference type="SAM" id="MobiDB-lite"/>
    </source>
</evidence>
<dbReference type="GO" id="GO:0003677">
    <property type="term" value="F:DNA binding"/>
    <property type="evidence" value="ECO:0007669"/>
    <property type="project" value="InterPro"/>
</dbReference>
<dbReference type="Gene3D" id="4.10.240.10">
    <property type="entry name" value="Zn(2)-C6 fungal-type DNA-binding domain"/>
    <property type="match status" value="1"/>
</dbReference>
<dbReference type="Pfam" id="PF12796">
    <property type="entry name" value="Ank_2"/>
    <property type="match status" value="2"/>
</dbReference>
<protein>
    <submittedName>
        <fullName evidence="6">2-oxoglutarate dehydrogenase</fullName>
    </submittedName>
</protein>
<sequence>MGAWALPRELCLIIADSCEDLRDVSALARTSWHWYMTLNTYLYDRDIKHHGSLALAWASRQGRDETARMALQAGADVAYSPDLHGGPLHLAAMHGHETTLRLLLEQEGADPDQRSIPGGRTPLSWAAECGEARIVSLLLATGLVDPDARSLASEQTPLSHAAENGHLEVVEQLLTHGYVDVDARSLPLRRTALSCAAERGYLGVVHALLTHGADPASRSQPLWQTPLCATKQDLQDGMDAALRAAVGMGQAACAEYLIGSGKVNINVLCQDYDEIRGRHHERGVDSGLPWFECVESLISRNHFTIADALLAISEVKQACDACHARKVRCDGARPCAGCEAQALACTYLAVPKKTGPKSGRRVARSQAVLRSATERRPYAVPLSRCAPGNGAATTALSLCHGGGGRRDDASPASPPRSDDHAHTRSSTFRPSTEVTRGVMRRCMGAFFTHKYPITPILDRKSIDAALSKPVLAPDEYALIVACCAVIVLSPEIIVPSVAELPWSPCSSSTPSPTSSSSTSPTGEATQATPTLPSAEHFLAEASRARQFCNHIANPSLKDVQTSFFLFAAHFCMGRDNPAWFHLREAMTILQVLRLHEESTYKTMSDHTMAVYARRVFWVLFVTERAYALQRHRPLTLQNTIELPALDDGPDCQILPGLLDLIALFQNFDSDFVSVWNLSGTFAAASPSYLARLQRVLDFALPRVADRASMQQADLLISKQWLKVIVWQLCVTKTLLSTMSSDDSMSLCYPVTIARHVVGIAHSLPPQALEANGVGILEKVFDIACSLADVLALRPAVVTQGGAMEVGPVEHLLELVRIVGTVLGGSSRHQRLLNEKVKECFNAGIGNDRALLAWEDVEADEEHPDQRTPRRLTISSTNSFND</sequence>
<dbReference type="GO" id="GO:0000981">
    <property type="term" value="F:DNA-binding transcription factor activity, RNA polymerase II-specific"/>
    <property type="evidence" value="ECO:0007669"/>
    <property type="project" value="InterPro"/>
</dbReference>
<organism evidence="6 7">
    <name type="scientific">Purpureocillium lavendulum</name>
    <dbReference type="NCBI Taxonomy" id="1247861"/>
    <lineage>
        <taxon>Eukaryota</taxon>
        <taxon>Fungi</taxon>
        <taxon>Dikarya</taxon>
        <taxon>Ascomycota</taxon>
        <taxon>Pezizomycotina</taxon>
        <taxon>Sordariomycetes</taxon>
        <taxon>Hypocreomycetidae</taxon>
        <taxon>Hypocreales</taxon>
        <taxon>Ophiocordycipitaceae</taxon>
        <taxon>Purpureocillium</taxon>
    </lineage>
</organism>
<dbReference type="GO" id="GO:0008270">
    <property type="term" value="F:zinc ion binding"/>
    <property type="evidence" value="ECO:0007669"/>
    <property type="project" value="InterPro"/>
</dbReference>
<feature type="compositionally biased region" description="Polar residues" evidence="4">
    <location>
        <begin position="872"/>
        <end position="881"/>
    </location>
</feature>
<dbReference type="Proteomes" id="UP001163105">
    <property type="component" value="Unassembled WGS sequence"/>
</dbReference>
<keyword evidence="2" id="KW-0539">Nucleus</keyword>
<feature type="compositionally biased region" description="Polar residues" evidence="4">
    <location>
        <begin position="424"/>
        <end position="434"/>
    </location>
</feature>
<feature type="repeat" description="ANK" evidence="3">
    <location>
        <begin position="153"/>
        <end position="177"/>
    </location>
</feature>
<accession>A0AB34G2Z2</accession>
<dbReference type="PANTHER" id="PTHR31668">
    <property type="entry name" value="GLUCOSE TRANSPORT TRANSCRIPTION REGULATOR RGT1-RELATED-RELATED"/>
    <property type="match status" value="1"/>
</dbReference>
<dbReference type="AlphaFoldDB" id="A0AB34G2Z2"/>
<dbReference type="InterPro" id="IPR001138">
    <property type="entry name" value="Zn2Cys6_DnaBD"/>
</dbReference>
<dbReference type="Pfam" id="PF04082">
    <property type="entry name" value="Fungal_trans"/>
    <property type="match status" value="1"/>
</dbReference>
<dbReference type="SMART" id="SM00906">
    <property type="entry name" value="Fungal_trans"/>
    <property type="match status" value="1"/>
</dbReference>
<dbReference type="Gene3D" id="1.25.40.20">
    <property type="entry name" value="Ankyrin repeat-containing domain"/>
    <property type="match status" value="2"/>
</dbReference>
<dbReference type="InterPro" id="IPR050797">
    <property type="entry name" value="Carb_Metab_Trans_Reg"/>
</dbReference>
<dbReference type="InterPro" id="IPR036770">
    <property type="entry name" value="Ankyrin_rpt-contain_sf"/>
</dbReference>
<dbReference type="GO" id="GO:0006351">
    <property type="term" value="P:DNA-templated transcription"/>
    <property type="evidence" value="ECO:0007669"/>
    <property type="project" value="InterPro"/>
</dbReference>
<dbReference type="PROSITE" id="PS50048">
    <property type="entry name" value="ZN2_CY6_FUNGAL_2"/>
    <property type="match status" value="1"/>
</dbReference>
<feature type="region of interest" description="Disordered" evidence="4">
    <location>
        <begin position="858"/>
        <end position="881"/>
    </location>
</feature>
<feature type="region of interest" description="Disordered" evidence="4">
    <location>
        <begin position="401"/>
        <end position="434"/>
    </location>
</feature>
<dbReference type="SUPFAM" id="SSF48403">
    <property type="entry name" value="Ankyrin repeat"/>
    <property type="match status" value="1"/>
</dbReference>
<dbReference type="PROSITE" id="PS50297">
    <property type="entry name" value="ANK_REP_REGION"/>
    <property type="match status" value="2"/>
</dbReference>
<keyword evidence="7" id="KW-1185">Reference proteome</keyword>
<feature type="repeat" description="ANK" evidence="3">
    <location>
        <begin position="118"/>
        <end position="142"/>
    </location>
</feature>
<evidence type="ECO:0000256" key="2">
    <source>
        <dbReference type="ARBA" id="ARBA00023242"/>
    </source>
</evidence>
<dbReference type="Pfam" id="PF00172">
    <property type="entry name" value="Zn_clus"/>
    <property type="match status" value="1"/>
</dbReference>
<keyword evidence="3" id="KW-0040">ANK repeat</keyword>